<keyword evidence="1" id="KW-0808">Transferase</keyword>
<dbReference type="EMBL" id="SZPQ01000034">
    <property type="protein sequence ID" value="TKI03993.1"/>
    <property type="molecule type" value="Genomic_DNA"/>
</dbReference>
<organism evidence="1 2">
    <name type="scientific">Martelella alba</name>
    <dbReference type="NCBI Taxonomy" id="2590451"/>
    <lineage>
        <taxon>Bacteria</taxon>
        <taxon>Pseudomonadati</taxon>
        <taxon>Pseudomonadota</taxon>
        <taxon>Alphaproteobacteria</taxon>
        <taxon>Hyphomicrobiales</taxon>
        <taxon>Aurantimonadaceae</taxon>
        <taxon>Martelella</taxon>
    </lineage>
</organism>
<gene>
    <name evidence="1" type="ORF">FCN80_19360</name>
</gene>
<accession>A0ABY2SHR0</accession>
<keyword evidence="1" id="KW-0418">Kinase</keyword>
<dbReference type="SUPFAM" id="SSF53067">
    <property type="entry name" value="Actin-like ATPase domain"/>
    <property type="match status" value="1"/>
</dbReference>
<dbReference type="Gene3D" id="3.30.420.40">
    <property type="match status" value="1"/>
</dbReference>
<evidence type="ECO:0000313" key="1">
    <source>
        <dbReference type="EMBL" id="TKI03993.1"/>
    </source>
</evidence>
<protein>
    <submittedName>
        <fullName evidence="1">Glycerol kinase</fullName>
    </submittedName>
</protein>
<reference evidence="1 2" key="1">
    <citation type="submission" date="2019-04" db="EMBL/GenBank/DDBJ databases">
        <authorList>
            <person name="Li M."/>
            <person name="Gao C."/>
        </authorList>
    </citation>
    <scope>NUCLEOTIDE SEQUENCE [LARGE SCALE GENOMIC DNA]</scope>
    <source>
        <strain evidence="1 2">BGMRC 2031</strain>
    </source>
</reference>
<dbReference type="InterPro" id="IPR043129">
    <property type="entry name" value="ATPase_NBD"/>
</dbReference>
<keyword evidence="2" id="KW-1185">Reference proteome</keyword>
<dbReference type="Proteomes" id="UP000305202">
    <property type="component" value="Unassembled WGS sequence"/>
</dbReference>
<name>A0ABY2SHR0_9HYPH</name>
<comment type="caution">
    <text evidence="1">The sequence shown here is derived from an EMBL/GenBank/DDBJ whole genome shotgun (WGS) entry which is preliminary data.</text>
</comment>
<sequence>EVTALGAAFLAGLAVGFWDDLEEVRSKSVIEREFQPAIEQAERDVYYHGWQKAVARARAWEDHEE</sequence>
<feature type="non-terminal residue" evidence="1">
    <location>
        <position position="1"/>
    </location>
</feature>
<proteinExistence type="predicted"/>
<dbReference type="GO" id="GO:0016301">
    <property type="term" value="F:kinase activity"/>
    <property type="evidence" value="ECO:0007669"/>
    <property type="project" value="UniProtKB-KW"/>
</dbReference>
<evidence type="ECO:0000313" key="2">
    <source>
        <dbReference type="Proteomes" id="UP000305202"/>
    </source>
</evidence>